<feature type="domain" description="NigD-like C-terminal" evidence="4">
    <location>
        <begin position="113"/>
        <end position="223"/>
    </location>
</feature>
<keyword evidence="6" id="KW-1185">Reference proteome</keyword>
<name>A0A8G2F540_9BACT</name>
<sequence length="247" mass="28101">MKTLKSILFIAGVFLTSLTFHSCLDDDGYSLDKFWIEPATVVPINDNSFYLRTDDGSTLWPAAPIYIHYEAKERQRAWVNYTILGDSIGNYSHSIKINGISDILTKDIAKNLGDENDSVYGTDPVSIKNPKQDIWISDNFLNILFRMNYGGSKKHFVNVIQPDEKNPYLLEFRHNAYFDPAVTSTEGLVCFRMESLPDTNGKTVTLTLRVKTFEGEKEYTLEYNSDKQESSDNSKSINMTGDMDNLE</sequence>
<feature type="compositionally biased region" description="Basic and acidic residues" evidence="1">
    <location>
        <begin position="221"/>
        <end position="232"/>
    </location>
</feature>
<gene>
    <name evidence="5" type="ORF">SAMN05444001_10926</name>
</gene>
<comment type="caution">
    <text evidence="5">The sequence shown here is derived from an EMBL/GenBank/DDBJ whole genome shotgun (WGS) entry which is preliminary data.</text>
</comment>
<evidence type="ECO:0000256" key="1">
    <source>
        <dbReference type="SAM" id="MobiDB-lite"/>
    </source>
</evidence>
<evidence type="ECO:0000313" key="6">
    <source>
        <dbReference type="Proteomes" id="UP000236725"/>
    </source>
</evidence>
<protein>
    <submittedName>
        <fullName evidence="5">NigD-like protein</fullName>
    </submittedName>
</protein>
<evidence type="ECO:0000313" key="5">
    <source>
        <dbReference type="EMBL" id="SEF89606.1"/>
    </source>
</evidence>
<feature type="chain" id="PRO_5034138814" evidence="2">
    <location>
        <begin position="23"/>
        <end position="247"/>
    </location>
</feature>
<proteinExistence type="predicted"/>
<dbReference type="RefSeq" id="WP_103983389.1">
    <property type="nucleotide sequence ID" value="NZ_FNVS01000009.1"/>
</dbReference>
<dbReference type="Gene3D" id="2.40.50.500">
    <property type="entry name" value="NigD-like N-terminal OB domain"/>
    <property type="match status" value="1"/>
</dbReference>
<dbReference type="Pfam" id="PF17415">
    <property type="entry name" value="NigD_C"/>
    <property type="match status" value="1"/>
</dbReference>
<organism evidence="5 6">
    <name type="scientific">Parabacteroides chinchillae</name>
    <dbReference type="NCBI Taxonomy" id="871327"/>
    <lineage>
        <taxon>Bacteria</taxon>
        <taxon>Pseudomonadati</taxon>
        <taxon>Bacteroidota</taxon>
        <taxon>Bacteroidia</taxon>
        <taxon>Bacteroidales</taxon>
        <taxon>Tannerellaceae</taxon>
        <taxon>Parabacteroides</taxon>
    </lineage>
</organism>
<feature type="region of interest" description="Disordered" evidence="1">
    <location>
        <begin position="221"/>
        <end position="247"/>
    </location>
</feature>
<dbReference type="Gene3D" id="2.60.40.2370">
    <property type="entry name" value="NigD-like, C-terminal beta sandwich domain"/>
    <property type="match status" value="1"/>
</dbReference>
<dbReference type="InterPro" id="IPR024299">
    <property type="entry name" value="NigD-like_OB_dom"/>
</dbReference>
<feature type="domain" description="NigD-like N-terminal OB" evidence="3">
    <location>
        <begin position="39"/>
        <end position="103"/>
    </location>
</feature>
<dbReference type="InterPro" id="IPR038143">
    <property type="entry name" value="NigD-like_C_dom_sf"/>
</dbReference>
<dbReference type="AlphaFoldDB" id="A0A8G2F540"/>
<evidence type="ECO:0000259" key="4">
    <source>
        <dbReference type="Pfam" id="PF17415"/>
    </source>
</evidence>
<evidence type="ECO:0000259" key="3">
    <source>
        <dbReference type="Pfam" id="PF12667"/>
    </source>
</evidence>
<feature type="signal peptide" evidence="2">
    <location>
        <begin position="1"/>
        <end position="22"/>
    </location>
</feature>
<evidence type="ECO:0000256" key="2">
    <source>
        <dbReference type="SAM" id="SignalP"/>
    </source>
</evidence>
<accession>A0A8G2F540</accession>
<dbReference type="InterPro" id="IPR035376">
    <property type="entry name" value="NigD_C"/>
</dbReference>
<dbReference type="Pfam" id="PF12667">
    <property type="entry name" value="NigD_N"/>
    <property type="match status" value="1"/>
</dbReference>
<keyword evidence="2" id="KW-0732">Signal</keyword>
<dbReference type="InterPro" id="IPR038179">
    <property type="entry name" value="NigD-like_N_sf"/>
</dbReference>
<reference evidence="5 6" key="1">
    <citation type="submission" date="2016-10" db="EMBL/GenBank/DDBJ databases">
        <authorList>
            <person name="Varghese N."/>
            <person name="Submissions S."/>
        </authorList>
    </citation>
    <scope>NUCLEOTIDE SEQUENCE [LARGE SCALE GENOMIC DNA]</scope>
    <source>
        <strain evidence="5 6">DSM 29073</strain>
    </source>
</reference>
<dbReference type="EMBL" id="FNVS01000009">
    <property type="protein sequence ID" value="SEF89606.1"/>
    <property type="molecule type" value="Genomic_DNA"/>
</dbReference>
<dbReference type="Proteomes" id="UP000236725">
    <property type="component" value="Unassembled WGS sequence"/>
</dbReference>